<evidence type="ECO:0000256" key="5">
    <source>
        <dbReference type="ARBA" id="ARBA00022777"/>
    </source>
</evidence>
<proteinExistence type="inferred from homology"/>
<evidence type="ECO:0000313" key="13">
    <source>
        <dbReference type="WBParaSite" id="DME_0000783301-mRNA-1"/>
    </source>
</evidence>
<evidence type="ECO:0000256" key="3">
    <source>
        <dbReference type="ARBA" id="ARBA00022679"/>
    </source>
</evidence>
<organism evidence="11 13">
    <name type="scientific">Dracunculus medinensis</name>
    <name type="common">Guinea worm</name>
    <dbReference type="NCBI Taxonomy" id="318479"/>
    <lineage>
        <taxon>Eukaryota</taxon>
        <taxon>Metazoa</taxon>
        <taxon>Ecdysozoa</taxon>
        <taxon>Nematoda</taxon>
        <taxon>Chromadorea</taxon>
        <taxon>Rhabditida</taxon>
        <taxon>Spirurina</taxon>
        <taxon>Dracunculoidea</taxon>
        <taxon>Dracunculidae</taxon>
        <taxon>Dracunculus</taxon>
    </lineage>
</organism>
<comment type="similarity">
    <text evidence="1 9">Belongs to the fructosamine kinase family.</text>
</comment>
<dbReference type="GO" id="GO:0005829">
    <property type="term" value="C:cytosol"/>
    <property type="evidence" value="ECO:0007669"/>
    <property type="project" value="UniProtKB-ARBA"/>
</dbReference>
<evidence type="ECO:0000256" key="2">
    <source>
        <dbReference type="ARBA" id="ARBA00011961"/>
    </source>
</evidence>
<evidence type="ECO:0000256" key="7">
    <source>
        <dbReference type="ARBA" id="ARBA00048655"/>
    </source>
</evidence>
<dbReference type="GO" id="GO:0005524">
    <property type="term" value="F:ATP binding"/>
    <property type="evidence" value="ECO:0007669"/>
    <property type="project" value="UniProtKB-KW"/>
</dbReference>
<keyword evidence="3 9" id="KW-0808">Transferase</keyword>
<dbReference type="FunFam" id="3.30.200.20:FF:000264">
    <property type="entry name" value="Protein-ribulosamine 3-kinase, chloroplastic"/>
    <property type="match status" value="1"/>
</dbReference>
<accession>A0A0N4UJJ4</accession>
<reference evidence="13" key="1">
    <citation type="submission" date="2017-02" db="UniProtKB">
        <authorList>
            <consortium name="WormBaseParasite"/>
        </authorList>
    </citation>
    <scope>IDENTIFICATION</scope>
</reference>
<keyword evidence="4" id="KW-0547">Nucleotide-binding</keyword>
<dbReference type="EMBL" id="UYYG01001206">
    <property type="protein sequence ID" value="VDN60230.1"/>
    <property type="molecule type" value="Genomic_DNA"/>
</dbReference>
<comment type="catalytic activity">
    <reaction evidence="7">
        <text>N(6)-D-ribulosyl-L-lysyl-[protein] + ATP = N(6)-(3-O-phospho-D-ribulosyl)-L-lysyl-[protein] + ADP + H(+)</text>
        <dbReference type="Rhea" id="RHEA:48432"/>
        <dbReference type="Rhea" id="RHEA-COMP:12103"/>
        <dbReference type="Rhea" id="RHEA-COMP:12104"/>
        <dbReference type="ChEBI" id="CHEBI:15378"/>
        <dbReference type="ChEBI" id="CHEBI:30616"/>
        <dbReference type="ChEBI" id="CHEBI:90418"/>
        <dbReference type="ChEBI" id="CHEBI:90420"/>
        <dbReference type="ChEBI" id="CHEBI:456216"/>
        <dbReference type="EC" id="2.7.1.172"/>
    </reaction>
    <physiologicalReaction direction="left-to-right" evidence="7">
        <dbReference type="Rhea" id="RHEA:48433"/>
    </physiologicalReaction>
</comment>
<dbReference type="PANTHER" id="PTHR12149">
    <property type="entry name" value="FRUCTOSAMINE 3 KINASE-RELATED PROTEIN"/>
    <property type="match status" value="1"/>
</dbReference>
<evidence type="ECO:0000313" key="10">
    <source>
        <dbReference type="EMBL" id="VDN60230.1"/>
    </source>
</evidence>
<keyword evidence="6" id="KW-0067">ATP-binding</keyword>
<dbReference type="OrthoDB" id="5772781at2759"/>
<protein>
    <recommendedName>
        <fullName evidence="2">protein-ribulosamine 3-kinase</fullName>
        <ecNumber evidence="2">2.7.1.172</ecNumber>
    </recommendedName>
</protein>
<dbReference type="EC" id="2.7.1.172" evidence="2"/>
<dbReference type="PIRSF" id="PIRSF006221">
    <property type="entry name" value="Ketosamine-3-kinase"/>
    <property type="match status" value="1"/>
</dbReference>
<dbReference type="SUPFAM" id="SSF56112">
    <property type="entry name" value="Protein kinase-like (PK-like)"/>
    <property type="match status" value="1"/>
</dbReference>
<keyword evidence="12" id="KW-1185">Reference proteome</keyword>
<dbReference type="Gene3D" id="3.90.1200.10">
    <property type="match status" value="1"/>
</dbReference>
<comment type="catalytic activity">
    <reaction evidence="8">
        <text>N(6)-(D-psicosyl)-L-lysyl-[protein] + ATP = N(6)-(3-O-phospho-D-psicosyl)-L-lysyl-[protein] + ADP + H(+)</text>
        <dbReference type="Rhea" id="RHEA:61392"/>
        <dbReference type="Rhea" id="RHEA-COMP:15796"/>
        <dbReference type="Rhea" id="RHEA-COMP:15797"/>
        <dbReference type="ChEBI" id="CHEBI:15378"/>
        <dbReference type="ChEBI" id="CHEBI:30616"/>
        <dbReference type="ChEBI" id="CHEBI:144621"/>
        <dbReference type="ChEBI" id="CHEBI:144622"/>
        <dbReference type="ChEBI" id="CHEBI:456216"/>
    </reaction>
    <physiologicalReaction direction="left-to-right" evidence="8">
        <dbReference type="Rhea" id="RHEA:61393"/>
    </physiologicalReaction>
</comment>
<dbReference type="FunFam" id="3.90.1200.10:FF:000003">
    <property type="entry name" value="fructosamine-3-kinase isoform X1"/>
    <property type="match status" value="1"/>
</dbReference>
<dbReference type="Proteomes" id="UP000038040">
    <property type="component" value="Unplaced"/>
</dbReference>
<dbReference type="Pfam" id="PF03881">
    <property type="entry name" value="Fructosamin_kin"/>
    <property type="match status" value="1"/>
</dbReference>
<dbReference type="GO" id="GO:0102193">
    <property type="term" value="F:protein-ribulosamine 3-kinase activity"/>
    <property type="evidence" value="ECO:0007669"/>
    <property type="project" value="UniProtKB-EC"/>
</dbReference>
<evidence type="ECO:0000256" key="8">
    <source>
        <dbReference type="ARBA" id="ARBA00050767"/>
    </source>
</evidence>
<name>A0A0N4UJJ4_DRAME</name>
<dbReference type="InterPro" id="IPR016477">
    <property type="entry name" value="Fructo-/Ketosamine-3-kinase"/>
</dbReference>
<evidence type="ECO:0000256" key="1">
    <source>
        <dbReference type="ARBA" id="ARBA00009460"/>
    </source>
</evidence>
<dbReference type="AlphaFoldDB" id="A0A0N4UJJ4"/>
<gene>
    <name evidence="10" type="ORF">DME_LOCUS10203</name>
</gene>
<keyword evidence="5 9" id="KW-0418">Kinase</keyword>
<evidence type="ECO:0000313" key="12">
    <source>
        <dbReference type="Proteomes" id="UP000274756"/>
    </source>
</evidence>
<dbReference type="Gene3D" id="3.30.200.20">
    <property type="entry name" value="Phosphorylase Kinase, domain 1"/>
    <property type="match status" value="1"/>
</dbReference>
<dbReference type="PANTHER" id="PTHR12149:SF8">
    <property type="entry name" value="PROTEIN-RIBULOSAMINE 3-KINASE"/>
    <property type="match status" value="1"/>
</dbReference>
<dbReference type="InterPro" id="IPR011009">
    <property type="entry name" value="Kinase-like_dom_sf"/>
</dbReference>
<sequence length="306" mass="34381">MDNLIKEELGVNVLEPFSRASGGCISQAAGYHTDKLGDVFIKINSKAEAGQMFDGEFASLNAIYETQTIRVPKPIKSIKADNQCYLVTEYLYMNGSPKPAELGTKLAKLHAHNAELLKAKEKRCSFIGGAEKGSAAVTQFGFDIPTCCGYIKQVNDWSDDWVEFYSRNRLKAQIDLLLEKKGDRELLDLWPKLERKIPLFFQGCKTIVPSLVHGDLWSGNYSYDEDVVYDPASFYGHSEFEMGIMQMFGGFSSAVYSAYHKIIPEENGSKSRIQLYELFHHLNHWNHFGSGYKAGAISIMKSLISK</sequence>
<dbReference type="GO" id="GO:0016301">
    <property type="term" value="F:kinase activity"/>
    <property type="evidence" value="ECO:0007669"/>
    <property type="project" value="UniProtKB-UniRule"/>
</dbReference>
<evidence type="ECO:0000313" key="11">
    <source>
        <dbReference type="Proteomes" id="UP000038040"/>
    </source>
</evidence>
<evidence type="ECO:0000256" key="6">
    <source>
        <dbReference type="ARBA" id="ARBA00022840"/>
    </source>
</evidence>
<evidence type="ECO:0000256" key="4">
    <source>
        <dbReference type="ARBA" id="ARBA00022741"/>
    </source>
</evidence>
<dbReference type="Proteomes" id="UP000274756">
    <property type="component" value="Unassembled WGS sequence"/>
</dbReference>
<evidence type="ECO:0000256" key="9">
    <source>
        <dbReference type="PIRNR" id="PIRNR006221"/>
    </source>
</evidence>
<reference evidence="10 12" key="2">
    <citation type="submission" date="2018-11" db="EMBL/GenBank/DDBJ databases">
        <authorList>
            <consortium name="Pathogen Informatics"/>
        </authorList>
    </citation>
    <scope>NUCLEOTIDE SEQUENCE [LARGE SCALE GENOMIC DNA]</scope>
</reference>
<dbReference type="WBParaSite" id="DME_0000783301-mRNA-1">
    <property type="protein sequence ID" value="DME_0000783301-mRNA-1"/>
    <property type="gene ID" value="DME_0000783301"/>
</dbReference>